<feature type="transmembrane region" description="Helical" evidence="1">
    <location>
        <begin position="40"/>
        <end position="61"/>
    </location>
</feature>
<evidence type="ECO:0000256" key="1">
    <source>
        <dbReference type="SAM" id="Phobius"/>
    </source>
</evidence>
<keyword evidence="3" id="KW-1185">Reference proteome</keyword>
<dbReference type="RefSeq" id="WP_220640000.1">
    <property type="nucleotide sequence ID" value="NZ_CP080429.1"/>
</dbReference>
<gene>
    <name evidence="2" type="ORF">K1I41_08865</name>
</gene>
<keyword evidence="1" id="KW-0812">Transmembrane</keyword>
<dbReference type="Pfam" id="PF14126">
    <property type="entry name" value="DUF4293"/>
    <property type="match status" value="1"/>
</dbReference>
<accession>A0ABX8V4D2</accession>
<protein>
    <submittedName>
        <fullName evidence="2">DUF4293 domain-containing protein</fullName>
    </submittedName>
</protein>
<name>A0ABX8V4D2_9FLAO</name>
<dbReference type="Proteomes" id="UP000825381">
    <property type="component" value="Chromosome"/>
</dbReference>
<keyword evidence="1" id="KW-1133">Transmembrane helix</keyword>
<keyword evidence="1" id="KW-0472">Membrane</keyword>
<feature type="transmembrane region" description="Helical" evidence="1">
    <location>
        <begin position="7"/>
        <end position="28"/>
    </location>
</feature>
<reference evidence="2 3" key="1">
    <citation type="submission" date="2021-07" db="EMBL/GenBank/DDBJ databases">
        <title>Flavobacterium WSW3-B6 sp.nov, isolated from seaweed.</title>
        <authorList>
            <person name="Muhammad N."/>
            <person name="Ho H."/>
            <person name="Lee Y.-J."/>
            <person name="Nguyen T."/>
            <person name="Ho J."/>
            <person name="Kim S.-G."/>
        </authorList>
    </citation>
    <scope>NUCLEOTIDE SEQUENCE [LARGE SCALE GENOMIC DNA]</scope>
    <source>
        <strain evidence="2 3">WSW3-B6</strain>
    </source>
</reference>
<organism evidence="2 3">
    <name type="scientific">Flavobacterium litorale</name>
    <dbReference type="NCBI Taxonomy" id="2856519"/>
    <lineage>
        <taxon>Bacteria</taxon>
        <taxon>Pseudomonadati</taxon>
        <taxon>Bacteroidota</taxon>
        <taxon>Flavobacteriia</taxon>
        <taxon>Flavobacteriales</taxon>
        <taxon>Flavobacteriaceae</taxon>
        <taxon>Flavobacterium</taxon>
    </lineage>
</organism>
<feature type="transmembrane region" description="Helical" evidence="1">
    <location>
        <begin position="107"/>
        <end position="126"/>
    </location>
</feature>
<dbReference type="EMBL" id="CP080429">
    <property type="protein sequence ID" value="QYJ67655.1"/>
    <property type="molecule type" value="Genomic_DNA"/>
</dbReference>
<dbReference type="InterPro" id="IPR025635">
    <property type="entry name" value="DUF4293"/>
</dbReference>
<sequence length="140" mass="15520">MLQRIQTVYLLIAFIASGVLPFLFPLWIDETGADYYFLNNVAFIALFGGSTTLSAVSILMYKNRKNQFVMGRLNIILNLILLGLFVYKSLSLSGETASESGVSEKGIGLILPIVSIVFISLANRAIKKDEELVKSVDRLR</sequence>
<evidence type="ECO:0000313" key="2">
    <source>
        <dbReference type="EMBL" id="QYJ67655.1"/>
    </source>
</evidence>
<feature type="transmembrane region" description="Helical" evidence="1">
    <location>
        <begin position="68"/>
        <end position="87"/>
    </location>
</feature>
<proteinExistence type="predicted"/>
<evidence type="ECO:0000313" key="3">
    <source>
        <dbReference type="Proteomes" id="UP000825381"/>
    </source>
</evidence>